<evidence type="ECO:0000313" key="1">
    <source>
        <dbReference type="EMBL" id="QWY14478.1"/>
    </source>
</evidence>
<reference evidence="1" key="1">
    <citation type="submission" date="2021-06" db="EMBL/GenBank/DDBJ databases">
        <title>The complete genome of Klebsiella penumoniae phage 060044.</title>
        <authorList>
            <person name="Fang Q."/>
            <person name="Feng Y."/>
            <person name="Zong Z."/>
        </authorList>
    </citation>
    <scope>NUCLEOTIDE SEQUENCE</scope>
    <source>
        <strain evidence="1">066044</strain>
    </source>
</reference>
<accession>A0ABX8K162</accession>
<keyword evidence="2" id="KW-1185">Reference proteome</keyword>
<evidence type="ECO:0000313" key="2">
    <source>
        <dbReference type="Proteomes" id="UP000886869"/>
    </source>
</evidence>
<dbReference type="Proteomes" id="UP000886869">
    <property type="component" value="Segment"/>
</dbReference>
<sequence length="38" mass="4421">MAIRRIKNKKECDHSFVIKGSIGFACRECTKCGYWEVL</sequence>
<name>A0ABX8K162_9CAUD</name>
<organism evidence="1 2">
    <name type="scientific">Klebsiella phage 066044</name>
    <dbReference type="NCBI Taxonomy" id="2850656"/>
    <lineage>
        <taxon>Viruses</taxon>
        <taxon>Duplodnaviria</taxon>
        <taxon>Heunggongvirae</taxon>
        <taxon>Uroviricota</taxon>
        <taxon>Caudoviricetes</taxon>
        <taxon>Autographivirales</taxon>
        <taxon>Autotranscriptaviridae</taxon>
        <taxon>Studiervirinae</taxon>
        <taxon>Teetrevirus</taxon>
        <taxon>Teetrevirus tv066044</taxon>
    </lineage>
</organism>
<protein>
    <submittedName>
        <fullName evidence="1">Uncharacterized protein</fullName>
    </submittedName>
</protein>
<gene>
    <name evidence="1" type="ORF">PBDGNOOM_00200</name>
</gene>
<dbReference type="EMBL" id="MZ359670">
    <property type="protein sequence ID" value="QWY14478.1"/>
    <property type="molecule type" value="Genomic_DNA"/>
</dbReference>
<proteinExistence type="predicted"/>